<gene>
    <name evidence="1" type="ORF">FQA47_011936</name>
</gene>
<evidence type="ECO:0000313" key="1">
    <source>
        <dbReference type="EMBL" id="KAF6727035.1"/>
    </source>
</evidence>
<name>A0A834CHN4_ORYME</name>
<proteinExistence type="predicted"/>
<dbReference type="Proteomes" id="UP000646548">
    <property type="component" value="Unassembled WGS sequence"/>
</dbReference>
<dbReference type="AlphaFoldDB" id="A0A834CHN4"/>
<reference evidence="1" key="1">
    <citation type="journal article" name="BMC Genomics">
        <title>Long-read sequencing and de novo genome assembly of marine medaka (Oryzias melastigma).</title>
        <authorList>
            <person name="Liang P."/>
            <person name="Saqib H.S.A."/>
            <person name="Ni X."/>
            <person name="Shen Y."/>
        </authorList>
    </citation>
    <scope>NUCLEOTIDE SEQUENCE</scope>
    <source>
        <strain evidence="1">Bigg-433</strain>
    </source>
</reference>
<dbReference type="EMBL" id="WKFB01000315">
    <property type="protein sequence ID" value="KAF6727035.1"/>
    <property type="molecule type" value="Genomic_DNA"/>
</dbReference>
<accession>A0A834CHN4</accession>
<organism evidence="1 2">
    <name type="scientific">Oryzias melastigma</name>
    <name type="common">Marine medaka</name>
    <dbReference type="NCBI Taxonomy" id="30732"/>
    <lineage>
        <taxon>Eukaryota</taxon>
        <taxon>Metazoa</taxon>
        <taxon>Chordata</taxon>
        <taxon>Craniata</taxon>
        <taxon>Vertebrata</taxon>
        <taxon>Euteleostomi</taxon>
        <taxon>Actinopterygii</taxon>
        <taxon>Neopterygii</taxon>
        <taxon>Teleostei</taxon>
        <taxon>Neoteleostei</taxon>
        <taxon>Acanthomorphata</taxon>
        <taxon>Ovalentaria</taxon>
        <taxon>Atherinomorphae</taxon>
        <taxon>Beloniformes</taxon>
        <taxon>Adrianichthyidae</taxon>
        <taxon>Oryziinae</taxon>
        <taxon>Oryzias</taxon>
    </lineage>
</organism>
<protein>
    <submittedName>
        <fullName evidence="1">Uncharacterized protein</fullName>
    </submittedName>
</protein>
<sequence>MKDAGQKTAAARHSDKTLQIVSFRKELSCRNRLEGGGQRGQPEHCVPPRTLHIYRLAFSFFSPCQCPNSTRKPCIPHVNAGTGAVCVNHIGNLLQGLLCK</sequence>
<comment type="caution">
    <text evidence="1">The sequence shown here is derived from an EMBL/GenBank/DDBJ whole genome shotgun (WGS) entry which is preliminary data.</text>
</comment>
<evidence type="ECO:0000313" key="2">
    <source>
        <dbReference type="Proteomes" id="UP000646548"/>
    </source>
</evidence>